<dbReference type="PANTHER" id="PTHR30126:SF4">
    <property type="entry name" value="LYSR FAMILY TRANSCRIPTIONAL REGULATOR"/>
    <property type="match status" value="1"/>
</dbReference>
<dbReference type="Gene3D" id="1.10.10.10">
    <property type="entry name" value="Winged helix-like DNA-binding domain superfamily/Winged helix DNA-binding domain"/>
    <property type="match status" value="1"/>
</dbReference>
<gene>
    <name evidence="5" type="ORF">G3W61_34730</name>
</gene>
<comment type="similarity">
    <text evidence="1">Belongs to the LysR transcriptional regulatory family.</text>
</comment>
<name>A0A7X5N4U8_XANPE</name>
<dbReference type="InterPro" id="IPR036390">
    <property type="entry name" value="WH_DNA-bd_sf"/>
</dbReference>
<keyword evidence="2" id="KW-0805">Transcription regulation</keyword>
<accession>A0A7X5N4U8</accession>
<evidence type="ECO:0000313" key="5">
    <source>
        <dbReference type="EMBL" id="NEL81421.1"/>
    </source>
</evidence>
<dbReference type="GO" id="GO:0000976">
    <property type="term" value="F:transcription cis-regulatory region binding"/>
    <property type="evidence" value="ECO:0007669"/>
    <property type="project" value="TreeGrafter"/>
</dbReference>
<comment type="caution">
    <text evidence="5">The sequence shown here is derived from an EMBL/GenBank/DDBJ whole genome shotgun (WGS) entry which is preliminary data.</text>
</comment>
<protein>
    <submittedName>
        <fullName evidence="5">LysR family transcriptional regulator</fullName>
    </submittedName>
</protein>
<evidence type="ECO:0000256" key="2">
    <source>
        <dbReference type="ARBA" id="ARBA00023015"/>
    </source>
</evidence>
<dbReference type="PROSITE" id="PS50931">
    <property type="entry name" value="HTH_LYSR"/>
    <property type="match status" value="1"/>
</dbReference>
<dbReference type="Proteomes" id="UP000471082">
    <property type="component" value="Unassembled WGS sequence"/>
</dbReference>
<dbReference type="PANTHER" id="PTHR30126">
    <property type="entry name" value="HTH-TYPE TRANSCRIPTIONAL REGULATOR"/>
    <property type="match status" value="1"/>
</dbReference>
<sequence>MKISLEALQILDAIDRRGSFAAAAKVLFKVPSTISYTVSKLEDDLGVQLFERVGPKATPTQAGRE</sequence>
<keyword evidence="3" id="KW-0804">Transcription</keyword>
<dbReference type="SUPFAM" id="SSF46785">
    <property type="entry name" value="Winged helix' DNA-binding domain"/>
    <property type="match status" value="1"/>
</dbReference>
<reference evidence="5 6" key="1">
    <citation type="submission" date="2019-11" db="EMBL/GenBank/DDBJ databases">
        <title>Genome-resolved metagenomics to study the prevalence of co-infection and intraspecific heterogeneity among plant pathogen metapopulations.</title>
        <authorList>
            <person name="Newberry E."/>
            <person name="Bhandari R."/>
            <person name="Kemble J."/>
            <person name="Sikora E."/>
            <person name="Potnis N."/>
        </authorList>
    </citation>
    <scope>NUCLEOTIDE SEQUENCE [LARGE SCALE GENOMIC DNA]</scope>
    <source>
        <strain evidence="5">Xp_Tom_Tuscaloosa_18b</strain>
    </source>
</reference>
<dbReference type="InterPro" id="IPR036388">
    <property type="entry name" value="WH-like_DNA-bd_sf"/>
</dbReference>
<feature type="non-terminal residue" evidence="5">
    <location>
        <position position="65"/>
    </location>
</feature>
<dbReference type="GO" id="GO:0003700">
    <property type="term" value="F:DNA-binding transcription factor activity"/>
    <property type="evidence" value="ECO:0007669"/>
    <property type="project" value="InterPro"/>
</dbReference>
<dbReference type="EMBL" id="JAAGYU010002569">
    <property type="protein sequence ID" value="NEL81421.1"/>
    <property type="molecule type" value="Genomic_DNA"/>
</dbReference>
<feature type="domain" description="HTH lysR-type" evidence="4">
    <location>
        <begin position="3"/>
        <end position="60"/>
    </location>
</feature>
<dbReference type="InterPro" id="IPR000847">
    <property type="entry name" value="LysR_HTH_N"/>
</dbReference>
<dbReference type="Pfam" id="PF00126">
    <property type="entry name" value="HTH_1"/>
    <property type="match status" value="1"/>
</dbReference>
<dbReference type="AlphaFoldDB" id="A0A7X5N4U8"/>
<evidence type="ECO:0000313" key="6">
    <source>
        <dbReference type="Proteomes" id="UP000471082"/>
    </source>
</evidence>
<evidence type="ECO:0000259" key="4">
    <source>
        <dbReference type="PROSITE" id="PS50931"/>
    </source>
</evidence>
<proteinExistence type="inferred from homology"/>
<evidence type="ECO:0000256" key="3">
    <source>
        <dbReference type="ARBA" id="ARBA00023163"/>
    </source>
</evidence>
<organism evidence="5 6">
    <name type="scientific">Xanthomonas perforans</name>
    <dbReference type="NCBI Taxonomy" id="442694"/>
    <lineage>
        <taxon>Bacteria</taxon>
        <taxon>Pseudomonadati</taxon>
        <taxon>Pseudomonadota</taxon>
        <taxon>Gammaproteobacteria</taxon>
        <taxon>Lysobacterales</taxon>
        <taxon>Lysobacteraceae</taxon>
        <taxon>Xanthomonas</taxon>
    </lineage>
</organism>
<evidence type="ECO:0000256" key="1">
    <source>
        <dbReference type="ARBA" id="ARBA00009437"/>
    </source>
</evidence>